<feature type="domain" description="CBS" evidence="10">
    <location>
        <begin position="141"/>
        <end position="204"/>
    </location>
</feature>
<dbReference type="Proteomes" id="UP000398217">
    <property type="component" value="Unassembled WGS sequence"/>
</dbReference>
<dbReference type="AlphaFoldDB" id="A0A5M4B5W7"/>
<keyword evidence="4 9" id="KW-0812">Transmembrane</keyword>
<comment type="function">
    <text evidence="9">Acts as a magnesium transporter.</text>
</comment>
<dbReference type="SMART" id="SM00924">
    <property type="entry name" value="MgtE_N"/>
    <property type="match status" value="1"/>
</dbReference>
<evidence type="ECO:0000256" key="4">
    <source>
        <dbReference type="ARBA" id="ARBA00022692"/>
    </source>
</evidence>
<dbReference type="InterPro" id="IPR006669">
    <property type="entry name" value="MgtE_transporter"/>
</dbReference>
<dbReference type="InterPro" id="IPR036739">
    <property type="entry name" value="SLC41_membr_dom_sf"/>
</dbReference>
<evidence type="ECO:0000256" key="7">
    <source>
        <dbReference type="ARBA" id="ARBA00023136"/>
    </source>
</evidence>
<dbReference type="InterPro" id="IPR000644">
    <property type="entry name" value="CBS_dom"/>
</dbReference>
<reference evidence="12" key="1">
    <citation type="journal article" date="2020" name="Int. J. Syst. Evol. Microbiol.">
        <title>Capnocytophaga felis sp. nov. isolated from the feline oral cavity.</title>
        <authorList>
            <person name="Suzuki M."/>
            <person name="Umeda K."/>
            <person name="Kimura M."/>
            <person name="Imaoka K."/>
            <person name="Morikawa S."/>
            <person name="Maeda K."/>
        </authorList>
    </citation>
    <scope>NUCLEOTIDE SEQUENCE [LARGE SCALE GENOMIC DNA]</scope>
    <source>
        <strain evidence="12">KC07070</strain>
    </source>
</reference>
<dbReference type="CDD" id="cd04606">
    <property type="entry name" value="CBS_pair_Mg_transporter"/>
    <property type="match status" value="1"/>
</dbReference>
<keyword evidence="3 9" id="KW-0813">Transport</keyword>
<gene>
    <name evidence="11" type="primary">mgtE</name>
    <name evidence="11" type="ORF">RCZ01_02510</name>
</gene>
<evidence type="ECO:0000256" key="9">
    <source>
        <dbReference type="RuleBase" id="RU362011"/>
    </source>
</evidence>
<dbReference type="PANTHER" id="PTHR43773:SF1">
    <property type="entry name" value="MAGNESIUM TRANSPORTER MGTE"/>
    <property type="match status" value="1"/>
</dbReference>
<dbReference type="SMART" id="SM00116">
    <property type="entry name" value="CBS"/>
    <property type="match status" value="2"/>
</dbReference>
<dbReference type="Gene3D" id="1.25.60.10">
    <property type="entry name" value="MgtE N-terminal domain-like"/>
    <property type="match status" value="1"/>
</dbReference>
<evidence type="ECO:0000256" key="8">
    <source>
        <dbReference type="PROSITE-ProRule" id="PRU00703"/>
    </source>
</evidence>
<keyword evidence="9" id="KW-0479">Metal-binding</keyword>
<dbReference type="PANTHER" id="PTHR43773">
    <property type="entry name" value="MAGNESIUM TRANSPORTER MGTE"/>
    <property type="match status" value="1"/>
</dbReference>
<keyword evidence="6 9" id="KW-1133">Transmembrane helix</keyword>
<keyword evidence="5 9" id="KW-0460">Magnesium</keyword>
<dbReference type="OrthoDB" id="9790355at2"/>
<dbReference type="SUPFAM" id="SSF161093">
    <property type="entry name" value="MgtE membrane domain-like"/>
    <property type="match status" value="1"/>
</dbReference>
<dbReference type="InterPro" id="IPR006668">
    <property type="entry name" value="Mg_transptr_MgtE_intracell_dom"/>
</dbReference>
<dbReference type="Gene3D" id="1.10.357.20">
    <property type="entry name" value="SLC41 divalent cation transporters, integral membrane domain"/>
    <property type="match status" value="1"/>
</dbReference>
<dbReference type="InterPro" id="IPR006667">
    <property type="entry name" value="SLC41_membr_dom"/>
</dbReference>
<feature type="transmembrane region" description="Helical" evidence="9">
    <location>
        <begin position="388"/>
        <end position="414"/>
    </location>
</feature>
<name>A0A5M4B5W7_9FLAO</name>
<feature type="transmembrane region" description="Helical" evidence="9">
    <location>
        <begin position="314"/>
        <end position="340"/>
    </location>
</feature>
<feature type="domain" description="CBS" evidence="10">
    <location>
        <begin position="205"/>
        <end position="261"/>
    </location>
</feature>
<sequence length="451" mass="50232">MSTFKLTDELIEQIELLVAEKRNKELESLLNDMHYADIAEIIHELNIKDAIYIIRLLDTEKTSDVITELDEDFRDKILENMSAKEIADELIELDTDDAVDIISELPENRKTEVISYIEDVEHARDIVDLLRYDDDTAGGLMAKELVKVNENWNVLKCVKEMREQAEFVKRVHSIYVVDDNDVLKGRLSLKDLLTTSTRSNIKDVYIPKVDYVYVTDTAEDVARIMAKYDLEAIPVVDEMKRLVGRITIDDVVDVIKEEAEKDYQLAAGITHDVEADDSIWKLTKARLPWLLIGMFGGLGAASIINGFQGAMERFPVLLIFIPLIQATAGNVGVQSSAIVVQGLANDSIDGEIWGRLLKEFLLGLINGLAIAGVVILVSHFAFHTTYNISLTVAVALVTVIINAAVIGTFIPIFLHKRGIDPAVATGPFITTSNDVLGILIYFSIAKIVLGF</sequence>
<evidence type="ECO:0000256" key="1">
    <source>
        <dbReference type="ARBA" id="ARBA00004141"/>
    </source>
</evidence>
<accession>A0A5M4B5W7</accession>
<keyword evidence="12" id="KW-1185">Reference proteome</keyword>
<evidence type="ECO:0000256" key="5">
    <source>
        <dbReference type="ARBA" id="ARBA00022842"/>
    </source>
</evidence>
<protein>
    <recommendedName>
        <fullName evidence="9">Magnesium transporter MgtE</fullName>
    </recommendedName>
</protein>
<evidence type="ECO:0000313" key="12">
    <source>
        <dbReference type="Proteomes" id="UP000398217"/>
    </source>
</evidence>
<keyword evidence="7 9" id="KW-0472">Membrane</keyword>
<comment type="caution">
    <text evidence="9">Lacks conserved residue(s) required for the propagation of feature annotation.</text>
</comment>
<evidence type="ECO:0000259" key="10">
    <source>
        <dbReference type="PROSITE" id="PS51371"/>
    </source>
</evidence>
<dbReference type="SUPFAM" id="SSF158791">
    <property type="entry name" value="MgtE N-terminal domain-like"/>
    <property type="match status" value="1"/>
</dbReference>
<dbReference type="Gene3D" id="3.10.580.10">
    <property type="entry name" value="CBS-domain"/>
    <property type="match status" value="1"/>
</dbReference>
<dbReference type="Pfam" id="PF01769">
    <property type="entry name" value="MgtE"/>
    <property type="match status" value="1"/>
</dbReference>
<dbReference type="Pfam" id="PF03448">
    <property type="entry name" value="MgtE_N"/>
    <property type="match status" value="1"/>
</dbReference>
<organism evidence="11 12">
    <name type="scientific">Capnocytophaga felis</name>
    <dbReference type="NCBI Taxonomy" id="2267611"/>
    <lineage>
        <taxon>Bacteria</taxon>
        <taxon>Pseudomonadati</taxon>
        <taxon>Bacteroidota</taxon>
        <taxon>Flavobacteriia</taxon>
        <taxon>Flavobacteriales</taxon>
        <taxon>Flavobacteriaceae</taxon>
        <taxon>Capnocytophaga</taxon>
    </lineage>
</organism>
<dbReference type="PROSITE" id="PS51371">
    <property type="entry name" value="CBS"/>
    <property type="match status" value="2"/>
</dbReference>
<comment type="subcellular location">
    <subcellularLocation>
        <location evidence="9">Cell membrane</location>
        <topology evidence="9">Multi-pass membrane protein</topology>
    </subcellularLocation>
    <subcellularLocation>
        <location evidence="1">Membrane</location>
        <topology evidence="1">Multi-pass membrane protein</topology>
    </subcellularLocation>
</comment>
<evidence type="ECO:0000256" key="2">
    <source>
        <dbReference type="ARBA" id="ARBA00009749"/>
    </source>
</evidence>
<dbReference type="NCBIfam" id="TIGR00400">
    <property type="entry name" value="mgtE"/>
    <property type="match status" value="1"/>
</dbReference>
<dbReference type="GO" id="GO:0015095">
    <property type="term" value="F:magnesium ion transmembrane transporter activity"/>
    <property type="evidence" value="ECO:0007669"/>
    <property type="project" value="UniProtKB-UniRule"/>
</dbReference>
<keyword evidence="8" id="KW-0129">CBS domain</keyword>
<evidence type="ECO:0000256" key="6">
    <source>
        <dbReference type="ARBA" id="ARBA00022989"/>
    </source>
</evidence>
<dbReference type="InterPro" id="IPR038076">
    <property type="entry name" value="MgtE_N_sf"/>
</dbReference>
<dbReference type="SUPFAM" id="SSF54631">
    <property type="entry name" value="CBS-domain pair"/>
    <property type="match status" value="1"/>
</dbReference>
<evidence type="ECO:0000313" key="11">
    <source>
        <dbReference type="EMBL" id="GET44949.1"/>
    </source>
</evidence>
<dbReference type="Pfam" id="PF00571">
    <property type="entry name" value="CBS"/>
    <property type="match status" value="2"/>
</dbReference>
<keyword evidence="9" id="KW-1003">Cell membrane</keyword>
<feature type="transmembrane region" description="Helical" evidence="9">
    <location>
        <begin position="360"/>
        <end position="382"/>
    </location>
</feature>
<dbReference type="GO" id="GO:0046872">
    <property type="term" value="F:metal ion binding"/>
    <property type="evidence" value="ECO:0007669"/>
    <property type="project" value="UniProtKB-KW"/>
</dbReference>
<dbReference type="GO" id="GO:0005886">
    <property type="term" value="C:plasma membrane"/>
    <property type="evidence" value="ECO:0007669"/>
    <property type="project" value="UniProtKB-SubCell"/>
</dbReference>
<dbReference type="InterPro" id="IPR046342">
    <property type="entry name" value="CBS_dom_sf"/>
</dbReference>
<comment type="caution">
    <text evidence="11">The sequence shown here is derived from an EMBL/GenBank/DDBJ whole genome shotgun (WGS) entry which is preliminary data.</text>
</comment>
<dbReference type="EMBL" id="BLBC01000005">
    <property type="protein sequence ID" value="GET44949.1"/>
    <property type="molecule type" value="Genomic_DNA"/>
</dbReference>
<comment type="similarity">
    <text evidence="2 9">Belongs to the SLC41A transporter family.</text>
</comment>
<dbReference type="RefSeq" id="WP_155283653.1">
    <property type="nucleotide sequence ID" value="NZ_BLBC01000005.1"/>
</dbReference>
<proteinExistence type="inferred from homology"/>
<evidence type="ECO:0000256" key="3">
    <source>
        <dbReference type="ARBA" id="ARBA00022448"/>
    </source>
</evidence>
<feature type="transmembrane region" description="Helical" evidence="9">
    <location>
        <begin position="287"/>
        <end position="308"/>
    </location>
</feature>
<comment type="subunit">
    <text evidence="9">Homodimer.</text>
</comment>